<dbReference type="GeneID" id="37009502"/>
<feature type="region of interest" description="Disordered" evidence="6">
    <location>
        <begin position="289"/>
        <end position="318"/>
    </location>
</feature>
<feature type="transmembrane region" description="Helical" evidence="7">
    <location>
        <begin position="209"/>
        <end position="232"/>
    </location>
</feature>
<accession>A0A2V1AS73</accession>
<keyword evidence="3 7" id="KW-0812">Transmembrane</keyword>
<dbReference type="Pfam" id="PF04479">
    <property type="entry name" value="RTA1"/>
    <property type="match status" value="1"/>
</dbReference>
<evidence type="ECO:0000313" key="8">
    <source>
        <dbReference type="EMBL" id="PVH20668.1"/>
    </source>
</evidence>
<feature type="transmembrane region" description="Helical" evidence="7">
    <location>
        <begin position="56"/>
        <end position="76"/>
    </location>
</feature>
<evidence type="ECO:0000256" key="6">
    <source>
        <dbReference type="SAM" id="MobiDB-lite"/>
    </source>
</evidence>
<gene>
    <name evidence="8" type="ORF">CXQ85_004172</name>
</gene>
<keyword evidence="9" id="KW-1185">Reference proteome</keyword>
<feature type="transmembrane region" description="Helical" evidence="7">
    <location>
        <begin position="244"/>
        <end position="266"/>
    </location>
</feature>
<comment type="similarity">
    <text evidence="2">Belongs to the lipid-translocating exporter (LTE) (TC 9.A.26.1) family.</text>
</comment>
<feature type="transmembrane region" description="Helical" evidence="7">
    <location>
        <begin position="12"/>
        <end position="36"/>
    </location>
</feature>
<evidence type="ECO:0000256" key="3">
    <source>
        <dbReference type="ARBA" id="ARBA00022692"/>
    </source>
</evidence>
<feature type="transmembrane region" description="Helical" evidence="7">
    <location>
        <begin position="88"/>
        <end position="109"/>
    </location>
</feature>
<dbReference type="STRING" id="45357.A0A2V1AS73"/>
<keyword evidence="4 7" id="KW-1133">Transmembrane helix</keyword>
<dbReference type="GO" id="GO:0016020">
    <property type="term" value="C:membrane"/>
    <property type="evidence" value="ECO:0007669"/>
    <property type="project" value="UniProtKB-SubCell"/>
</dbReference>
<reference evidence="8 9" key="1">
    <citation type="submission" date="2017-12" db="EMBL/GenBank/DDBJ databases">
        <title>Genome Sequence of a Multidrug-Resistant Candida haemulonii Isolate from a Patient with Chronic Leg Ulcers in Israel.</title>
        <authorList>
            <person name="Chow N.A."/>
            <person name="Gade L."/>
            <person name="Batra D."/>
            <person name="Rowe L.A."/>
            <person name="Ben-Ami R."/>
            <person name="Loparev V.N."/>
            <person name="Litvintseva A.P."/>
        </authorList>
    </citation>
    <scope>NUCLEOTIDE SEQUENCE [LARGE SCALE GENOMIC DNA]</scope>
    <source>
        <strain evidence="8 9">B11899</strain>
    </source>
</reference>
<dbReference type="InterPro" id="IPR007568">
    <property type="entry name" value="RTA1"/>
</dbReference>
<dbReference type="PANTHER" id="PTHR31465">
    <property type="entry name" value="PROTEIN RTA1-RELATED"/>
    <property type="match status" value="1"/>
</dbReference>
<sequence>MSRPAEKPQFYNYDPSLAAAIIFTIAFTFITGFSTYQFYKAFTHPAASKLDKKRTLIIIPFLLGGLCEIIGCIGRCVSSQDVEAKDPFIMQAVLLLVAAALFAATIYMILGRVIAMLNSAHQSLVPVKWLTKIFVLGDVISFFMQGIGASVRAADQSKADISERIIIAGLFVQIAFFGVFMVVTALFQWKIWKTPCPEAQALRFTPSKWFNWQMLLYTLFACSLLILVRCIIRAVEYIEGYDGYLISNEVFLYTLDLLLMFINMVLLCWQDVCGYFAEVGPVSRDEKLLEGSGGGVMEGDPFKDETEVGSGGVKPVES</sequence>
<name>A0A2V1AS73_9ASCO</name>
<comment type="subcellular location">
    <subcellularLocation>
        <location evidence="1">Membrane</location>
        <topology evidence="1">Multi-pass membrane protein</topology>
    </subcellularLocation>
</comment>
<evidence type="ECO:0000256" key="2">
    <source>
        <dbReference type="ARBA" id="ARBA00009969"/>
    </source>
</evidence>
<evidence type="ECO:0008006" key="10">
    <source>
        <dbReference type="Google" id="ProtNLM"/>
    </source>
</evidence>
<evidence type="ECO:0000256" key="7">
    <source>
        <dbReference type="SAM" id="Phobius"/>
    </source>
</evidence>
<dbReference type="VEuPathDB" id="FungiDB:CXQ85_004172"/>
<dbReference type="RefSeq" id="XP_025341608.1">
    <property type="nucleotide sequence ID" value="XM_025487800.1"/>
</dbReference>
<evidence type="ECO:0000256" key="4">
    <source>
        <dbReference type="ARBA" id="ARBA00022989"/>
    </source>
</evidence>
<organism evidence="8 9">
    <name type="scientific">Candidozyma haemuli</name>
    <dbReference type="NCBI Taxonomy" id="45357"/>
    <lineage>
        <taxon>Eukaryota</taxon>
        <taxon>Fungi</taxon>
        <taxon>Dikarya</taxon>
        <taxon>Ascomycota</taxon>
        <taxon>Saccharomycotina</taxon>
        <taxon>Pichiomycetes</taxon>
        <taxon>Metschnikowiaceae</taxon>
        <taxon>Candidozyma</taxon>
    </lineage>
</organism>
<keyword evidence="5 7" id="KW-0472">Membrane</keyword>
<comment type="caution">
    <text evidence="8">The sequence shown here is derived from an EMBL/GenBank/DDBJ whole genome shotgun (WGS) entry which is preliminary data.</text>
</comment>
<dbReference type="Proteomes" id="UP000244309">
    <property type="component" value="Unassembled WGS sequence"/>
</dbReference>
<dbReference type="AlphaFoldDB" id="A0A2V1AS73"/>
<dbReference type="OrthoDB" id="3358017at2759"/>
<dbReference type="EMBL" id="PKFO01000004">
    <property type="protein sequence ID" value="PVH20668.1"/>
    <property type="molecule type" value="Genomic_DNA"/>
</dbReference>
<evidence type="ECO:0000256" key="5">
    <source>
        <dbReference type="ARBA" id="ARBA00023136"/>
    </source>
</evidence>
<dbReference type="PANTHER" id="PTHR31465:SF1">
    <property type="entry name" value="PROTEIN RTA1-RELATED"/>
    <property type="match status" value="1"/>
</dbReference>
<feature type="transmembrane region" description="Helical" evidence="7">
    <location>
        <begin position="165"/>
        <end position="189"/>
    </location>
</feature>
<evidence type="ECO:0000313" key="9">
    <source>
        <dbReference type="Proteomes" id="UP000244309"/>
    </source>
</evidence>
<proteinExistence type="inferred from homology"/>
<evidence type="ECO:0000256" key="1">
    <source>
        <dbReference type="ARBA" id="ARBA00004141"/>
    </source>
</evidence>
<protein>
    <recommendedName>
        <fullName evidence="10">Protein RTA1</fullName>
    </recommendedName>
</protein>